<evidence type="ECO:0000256" key="1">
    <source>
        <dbReference type="SAM" id="MobiDB-lite"/>
    </source>
</evidence>
<dbReference type="Proteomes" id="UP001358417">
    <property type="component" value="Unassembled WGS sequence"/>
</dbReference>
<gene>
    <name evidence="2" type="ORF">LTR84_012003</name>
</gene>
<reference evidence="2 3" key="1">
    <citation type="submission" date="2023-08" db="EMBL/GenBank/DDBJ databases">
        <title>Black Yeasts Isolated from many extreme environments.</title>
        <authorList>
            <person name="Coleine C."/>
            <person name="Stajich J.E."/>
            <person name="Selbmann L."/>
        </authorList>
    </citation>
    <scope>NUCLEOTIDE SEQUENCE [LARGE SCALE GENOMIC DNA]</scope>
    <source>
        <strain evidence="2 3">CCFEE 5792</strain>
    </source>
</reference>
<dbReference type="GeneID" id="89980151"/>
<dbReference type="EMBL" id="JAVRRD010000067">
    <property type="protein sequence ID" value="KAK5042931.1"/>
    <property type="molecule type" value="Genomic_DNA"/>
</dbReference>
<feature type="region of interest" description="Disordered" evidence="1">
    <location>
        <begin position="170"/>
        <end position="202"/>
    </location>
</feature>
<sequence length="334" mass="37006">MTPPLLGWWTVSLVSPTHPLVFPDQQRISDIYSQVAENLKGAVAAHGRNWIWPDSSIDVWCEEKGADGFPPVPDDKPLPWLGGCDVGTFAYSYIRKNAYWFHTGYTIVFRPRMWRSVTLPGVGTLPGKRSLNDVLSLARSIQEIAQNPEYLVHNRGETYLHELMHLDDLSHPEPPEWEDIDSIEVSPRPKENPSLNDEPNPEFRTFNTTLWLEAGSDDIPDNTPVPAHEPPPAPPQCLPSNTAADPSLFIDLAGKFCSQVVSVVAIVLSLDETALDPPVMGATIKTTFSYTPAESSRFTCALDCVETFKHLASSYQTNSHTLTGRADVVIRCGT</sequence>
<feature type="region of interest" description="Disordered" evidence="1">
    <location>
        <begin position="214"/>
        <end position="240"/>
    </location>
</feature>
<organism evidence="2 3">
    <name type="scientific">Exophiala bonariae</name>
    <dbReference type="NCBI Taxonomy" id="1690606"/>
    <lineage>
        <taxon>Eukaryota</taxon>
        <taxon>Fungi</taxon>
        <taxon>Dikarya</taxon>
        <taxon>Ascomycota</taxon>
        <taxon>Pezizomycotina</taxon>
        <taxon>Eurotiomycetes</taxon>
        <taxon>Chaetothyriomycetidae</taxon>
        <taxon>Chaetothyriales</taxon>
        <taxon>Herpotrichiellaceae</taxon>
        <taxon>Exophiala</taxon>
    </lineage>
</organism>
<accession>A0AAV9MRF5</accession>
<evidence type="ECO:0000313" key="2">
    <source>
        <dbReference type="EMBL" id="KAK5042931.1"/>
    </source>
</evidence>
<keyword evidence="3" id="KW-1185">Reference proteome</keyword>
<name>A0AAV9MRF5_9EURO</name>
<comment type="caution">
    <text evidence="2">The sequence shown here is derived from an EMBL/GenBank/DDBJ whole genome shotgun (WGS) entry which is preliminary data.</text>
</comment>
<dbReference type="RefSeq" id="XP_064699821.1">
    <property type="nucleotide sequence ID" value="XM_064855529.1"/>
</dbReference>
<evidence type="ECO:0000313" key="3">
    <source>
        <dbReference type="Proteomes" id="UP001358417"/>
    </source>
</evidence>
<feature type="compositionally biased region" description="Pro residues" evidence="1">
    <location>
        <begin position="227"/>
        <end position="237"/>
    </location>
</feature>
<dbReference type="AlphaFoldDB" id="A0AAV9MRF5"/>
<proteinExistence type="predicted"/>
<protein>
    <submittedName>
        <fullName evidence="2">Uncharacterized protein</fullName>
    </submittedName>
</protein>